<dbReference type="GO" id="GO:0003700">
    <property type="term" value="F:DNA-binding transcription factor activity"/>
    <property type="evidence" value="ECO:0007669"/>
    <property type="project" value="InterPro"/>
</dbReference>
<name>A0A078A0B5_STYLE</name>
<evidence type="ECO:0000313" key="2">
    <source>
        <dbReference type="Proteomes" id="UP000039865"/>
    </source>
</evidence>
<sequence length="105" mass="12215">MAVEQIEDDNYVIIPGQIRFKSQTVRGSKFRGVSKNGNKWQVLVMGNQKKQYSGSIKDETIAAKMYDKFAIKNLGLRAKTNFDYKRRDIQKIIQEIQEDSQKNQQ</sequence>
<dbReference type="AlphaFoldDB" id="A0A078A0B5"/>
<dbReference type="OrthoDB" id="1863098at2759"/>
<dbReference type="InterPro" id="IPR016177">
    <property type="entry name" value="DNA-bd_dom_sf"/>
</dbReference>
<gene>
    <name evidence="1" type="primary">Contig9413.g10064</name>
    <name evidence="1" type="ORF">STYLEM_3857</name>
</gene>
<accession>A0A078A0B5</accession>
<proteinExistence type="predicted"/>
<reference evidence="1 2" key="1">
    <citation type="submission" date="2014-06" db="EMBL/GenBank/DDBJ databases">
        <authorList>
            <person name="Swart Estienne"/>
        </authorList>
    </citation>
    <scope>NUCLEOTIDE SEQUENCE [LARGE SCALE GENOMIC DNA]</scope>
    <source>
        <strain evidence="1 2">130c</strain>
    </source>
</reference>
<evidence type="ECO:0000313" key="1">
    <source>
        <dbReference type="EMBL" id="CDW74873.1"/>
    </source>
</evidence>
<dbReference type="InterPro" id="IPR036955">
    <property type="entry name" value="AP2/ERF_dom_sf"/>
</dbReference>
<dbReference type="EMBL" id="CCKQ01003735">
    <property type="protein sequence ID" value="CDW74873.1"/>
    <property type="molecule type" value="Genomic_DNA"/>
</dbReference>
<dbReference type="SUPFAM" id="SSF54171">
    <property type="entry name" value="DNA-binding domain"/>
    <property type="match status" value="1"/>
</dbReference>
<dbReference type="Gene3D" id="3.30.730.10">
    <property type="entry name" value="AP2/ERF domain"/>
    <property type="match status" value="1"/>
</dbReference>
<organism evidence="1 2">
    <name type="scientific">Stylonychia lemnae</name>
    <name type="common">Ciliate</name>
    <dbReference type="NCBI Taxonomy" id="5949"/>
    <lineage>
        <taxon>Eukaryota</taxon>
        <taxon>Sar</taxon>
        <taxon>Alveolata</taxon>
        <taxon>Ciliophora</taxon>
        <taxon>Intramacronucleata</taxon>
        <taxon>Spirotrichea</taxon>
        <taxon>Stichotrichia</taxon>
        <taxon>Sporadotrichida</taxon>
        <taxon>Oxytrichidae</taxon>
        <taxon>Stylonychinae</taxon>
        <taxon>Stylonychia</taxon>
    </lineage>
</organism>
<keyword evidence="2" id="KW-1185">Reference proteome</keyword>
<dbReference type="Proteomes" id="UP000039865">
    <property type="component" value="Unassembled WGS sequence"/>
</dbReference>
<dbReference type="GO" id="GO:0003677">
    <property type="term" value="F:DNA binding"/>
    <property type="evidence" value="ECO:0007669"/>
    <property type="project" value="InterPro"/>
</dbReference>
<protein>
    <submittedName>
        <fullName evidence="1">Ap2 erebp transcription factor-like protein</fullName>
    </submittedName>
</protein>
<dbReference type="InParanoid" id="A0A078A0B5"/>